<reference evidence="1 2" key="1">
    <citation type="journal article" date="2023" name="J. Hered.">
        <title>Chromosome-level genome of the wood stork (Mycteria americana) provides insight into avian chromosome evolution.</title>
        <authorList>
            <person name="Flamio R. Jr."/>
            <person name="Ramstad K.M."/>
        </authorList>
    </citation>
    <scope>NUCLEOTIDE SEQUENCE [LARGE SCALE GENOMIC DNA]</scope>
    <source>
        <strain evidence="1">JAX WOST 10</strain>
    </source>
</reference>
<protein>
    <submittedName>
        <fullName evidence="1">Uncharacterized protein</fullName>
    </submittedName>
</protein>
<gene>
    <name evidence="1" type="ORF">QYF61_016526</name>
</gene>
<accession>A0AAN7S023</accession>
<evidence type="ECO:0000313" key="1">
    <source>
        <dbReference type="EMBL" id="KAK4827299.1"/>
    </source>
</evidence>
<dbReference type="AlphaFoldDB" id="A0AAN7S023"/>
<name>A0AAN7S023_MYCAM</name>
<dbReference type="EMBL" id="JAUNZN010000002">
    <property type="protein sequence ID" value="KAK4827299.1"/>
    <property type="molecule type" value="Genomic_DNA"/>
</dbReference>
<keyword evidence="2" id="KW-1185">Reference proteome</keyword>
<sequence length="100" mass="11481">MIQNLEEWLLHKRVLLPLSVLSRLEKWRNRNLMKFSKGKCKLLPLGRNNPRHQYTLVANQLESSFAEKAPGVLVVTKLTVNAPSLEVFKVRLYGALSNLI</sequence>
<proteinExistence type="predicted"/>
<organism evidence="1 2">
    <name type="scientific">Mycteria americana</name>
    <name type="common">Wood stork</name>
    <dbReference type="NCBI Taxonomy" id="33587"/>
    <lineage>
        <taxon>Eukaryota</taxon>
        <taxon>Metazoa</taxon>
        <taxon>Chordata</taxon>
        <taxon>Craniata</taxon>
        <taxon>Vertebrata</taxon>
        <taxon>Euteleostomi</taxon>
        <taxon>Archelosauria</taxon>
        <taxon>Archosauria</taxon>
        <taxon>Dinosauria</taxon>
        <taxon>Saurischia</taxon>
        <taxon>Theropoda</taxon>
        <taxon>Coelurosauria</taxon>
        <taxon>Aves</taxon>
        <taxon>Neognathae</taxon>
        <taxon>Neoaves</taxon>
        <taxon>Aequornithes</taxon>
        <taxon>Ciconiiformes</taxon>
        <taxon>Ciconiidae</taxon>
        <taxon>Mycteria</taxon>
    </lineage>
</organism>
<evidence type="ECO:0000313" key="2">
    <source>
        <dbReference type="Proteomes" id="UP001333110"/>
    </source>
</evidence>
<dbReference type="Proteomes" id="UP001333110">
    <property type="component" value="Unassembled WGS sequence"/>
</dbReference>
<comment type="caution">
    <text evidence="1">The sequence shown here is derived from an EMBL/GenBank/DDBJ whole genome shotgun (WGS) entry which is preliminary data.</text>
</comment>